<dbReference type="Pfam" id="PF00098">
    <property type="entry name" value="zf-CCHC"/>
    <property type="match status" value="1"/>
</dbReference>
<feature type="compositionally biased region" description="Acidic residues" evidence="2">
    <location>
        <begin position="271"/>
        <end position="292"/>
    </location>
</feature>
<dbReference type="GO" id="GO:0003690">
    <property type="term" value="F:double-stranded DNA binding"/>
    <property type="evidence" value="ECO:0007669"/>
    <property type="project" value="InterPro"/>
</dbReference>
<dbReference type="GeneTree" id="ENSGT01100000263588"/>
<name>A0A3B5QV22_XIPMA</name>
<organism evidence="4 5">
    <name type="scientific">Xiphophorus maculatus</name>
    <name type="common">Southern platyfish</name>
    <name type="synonym">Platypoecilus maculatus</name>
    <dbReference type="NCBI Taxonomy" id="8083"/>
    <lineage>
        <taxon>Eukaryota</taxon>
        <taxon>Metazoa</taxon>
        <taxon>Chordata</taxon>
        <taxon>Craniata</taxon>
        <taxon>Vertebrata</taxon>
        <taxon>Euteleostomi</taxon>
        <taxon>Actinopterygii</taxon>
        <taxon>Neopterygii</taxon>
        <taxon>Teleostei</taxon>
        <taxon>Neoteleostei</taxon>
        <taxon>Acanthomorphata</taxon>
        <taxon>Ovalentaria</taxon>
        <taxon>Atherinomorphae</taxon>
        <taxon>Cyprinodontiformes</taxon>
        <taxon>Poeciliidae</taxon>
        <taxon>Poeciliinae</taxon>
        <taxon>Xiphophorus</taxon>
    </lineage>
</organism>
<evidence type="ECO:0000313" key="5">
    <source>
        <dbReference type="Proteomes" id="UP000002852"/>
    </source>
</evidence>
<dbReference type="PROSITE" id="PS50158">
    <property type="entry name" value="ZF_CCHC"/>
    <property type="match status" value="2"/>
</dbReference>
<proteinExistence type="predicted"/>
<reference evidence="5" key="2">
    <citation type="journal article" date="2013" name="Nat. Genet.">
        <title>The genome of the platyfish, Xiphophorus maculatus, provides insights into evolutionary adaptation and several complex traits.</title>
        <authorList>
            <person name="Schartl M."/>
            <person name="Walter R.B."/>
            <person name="Shen Y."/>
            <person name="Garcia T."/>
            <person name="Catchen J."/>
            <person name="Amores A."/>
            <person name="Braasch I."/>
            <person name="Chalopin D."/>
            <person name="Volff J.N."/>
            <person name="Lesch K.P."/>
            <person name="Bisazza A."/>
            <person name="Minx P."/>
            <person name="Hillier L."/>
            <person name="Wilson R.K."/>
            <person name="Fuerstenberg S."/>
            <person name="Boore J."/>
            <person name="Searle S."/>
            <person name="Postlethwait J.H."/>
            <person name="Warren W.C."/>
        </authorList>
    </citation>
    <scope>NUCLEOTIDE SEQUENCE [LARGE SCALE GENOMIC DNA]</scope>
    <source>
        <strain evidence="5">JP 163 A</strain>
    </source>
</reference>
<dbReference type="Ensembl" id="ENSXMAT00000030948.1">
    <property type="protein sequence ID" value="ENSXMAP00000035078.1"/>
    <property type="gene ID" value="ENSXMAG00000022338.1"/>
</dbReference>
<keyword evidence="1" id="KW-0862">Zinc</keyword>
<dbReference type="AlphaFoldDB" id="A0A3B5QV22"/>
<accession>A0A3B5QV22</accession>
<dbReference type="OMA" id="LNNCICN"/>
<dbReference type="PANTHER" id="PTHR22639">
    <property type="entry name" value="GAG-RELATED PROTEIN"/>
    <property type="match status" value="1"/>
</dbReference>
<reference evidence="5" key="1">
    <citation type="submission" date="2012-01" db="EMBL/GenBank/DDBJ databases">
        <authorList>
            <person name="Walter R."/>
            <person name="Schartl M."/>
            <person name="Warren W."/>
        </authorList>
    </citation>
    <scope>NUCLEOTIDE SEQUENCE [LARGE SCALE GENOMIC DNA]</scope>
    <source>
        <strain evidence="5">JP 163 A</strain>
    </source>
</reference>
<feature type="domain" description="CCHC-type" evidence="3">
    <location>
        <begin position="196"/>
        <end position="211"/>
    </location>
</feature>
<keyword evidence="1" id="KW-0479">Metal-binding</keyword>
<reference evidence="4" key="3">
    <citation type="submission" date="2025-08" db="UniProtKB">
        <authorList>
            <consortium name="Ensembl"/>
        </authorList>
    </citation>
    <scope>IDENTIFICATION</scope>
    <source>
        <strain evidence="4">JP 163 A</strain>
    </source>
</reference>
<dbReference type="SUPFAM" id="SSF57756">
    <property type="entry name" value="Retrovirus zinc finger-like domains"/>
    <property type="match status" value="1"/>
</dbReference>
<dbReference type="Proteomes" id="UP000002852">
    <property type="component" value="Unassembled WGS sequence"/>
</dbReference>
<dbReference type="InParanoid" id="A0A3B5QV22"/>
<dbReference type="InterPro" id="IPR042509">
    <property type="entry name" value="ZCCHC3"/>
</dbReference>
<dbReference type="GO" id="GO:0003723">
    <property type="term" value="F:RNA binding"/>
    <property type="evidence" value="ECO:0007669"/>
    <property type="project" value="InterPro"/>
</dbReference>
<feature type="domain" description="CCHC-type" evidence="3">
    <location>
        <begin position="214"/>
        <end position="229"/>
    </location>
</feature>
<protein>
    <recommendedName>
        <fullName evidence="3">CCHC-type domain-containing protein</fullName>
    </recommendedName>
</protein>
<evidence type="ECO:0000256" key="2">
    <source>
        <dbReference type="SAM" id="MobiDB-lite"/>
    </source>
</evidence>
<dbReference type="InterPro" id="IPR001878">
    <property type="entry name" value="Znf_CCHC"/>
</dbReference>
<evidence type="ECO:0000256" key="1">
    <source>
        <dbReference type="PROSITE-ProRule" id="PRU00047"/>
    </source>
</evidence>
<feature type="region of interest" description="Disordered" evidence="2">
    <location>
        <begin position="265"/>
        <end position="292"/>
    </location>
</feature>
<reference evidence="4" key="4">
    <citation type="submission" date="2025-09" db="UniProtKB">
        <authorList>
            <consortium name="Ensembl"/>
        </authorList>
    </citation>
    <scope>IDENTIFICATION</scope>
    <source>
        <strain evidence="4">JP 163 A</strain>
    </source>
</reference>
<keyword evidence="1" id="KW-0863">Zinc-finger</keyword>
<keyword evidence="5" id="KW-1185">Reference proteome</keyword>
<evidence type="ECO:0000313" key="4">
    <source>
        <dbReference type="Ensembl" id="ENSXMAP00000035078.1"/>
    </source>
</evidence>
<dbReference type="GO" id="GO:0008270">
    <property type="term" value="F:zinc ion binding"/>
    <property type="evidence" value="ECO:0007669"/>
    <property type="project" value="UniProtKB-KW"/>
</dbReference>
<dbReference type="Gene3D" id="4.10.60.10">
    <property type="entry name" value="Zinc finger, CCHC-type"/>
    <property type="match status" value="1"/>
</dbReference>
<dbReference type="InterPro" id="IPR036875">
    <property type="entry name" value="Znf_CCHC_sf"/>
</dbReference>
<dbReference type="GO" id="GO:0002218">
    <property type="term" value="P:activation of innate immune response"/>
    <property type="evidence" value="ECO:0007669"/>
    <property type="project" value="InterPro"/>
</dbReference>
<dbReference type="PANTHER" id="PTHR22639:SF3">
    <property type="entry name" value="ZINC FINGER CCHC DOMAIN-CONTAINING PROTEIN 3"/>
    <property type="match status" value="1"/>
</dbReference>
<evidence type="ECO:0000259" key="3">
    <source>
        <dbReference type="PROSITE" id="PS50158"/>
    </source>
</evidence>
<sequence length="408" mass="45702">MELSKNKRTDPSVLDNLERNTETSFEQVKMTGVFEKENTVQIEVVGDEKISVLDLMKNIRFLCGGLLACRVLSDKKFEITLSNEKAKKRLLDGFKMGSSTIHAKELINDELVVSFLTLPAYITDEEILSKLHTWGVKAVSEIKRRVWPGTKIADGTRFVKVKFTETVQSLPYSARFNTALGPEYFRVIHDRQVKVCRICLQPGHIVRDCPDFCCHFCGVQGHYVRECSEKKQEKKCQICQNQIDKCICNLSESDDQDQGLTADFKEADTQSGEESEMEGEVEENEQVEGGEEELSECMPSAEWSVARAPDAEVSGALAMGEVSKNGKNTVEEEREEVAAPLPPVAEGNSQLLSPAHLPSFQTPLSALPRTLKIVDYVESDPDLDLTKIIQTRKRLASLATKPKRKAKK</sequence>
<dbReference type="SMART" id="SM00343">
    <property type="entry name" value="ZnF_C2HC"/>
    <property type="match status" value="2"/>
</dbReference>